<dbReference type="GO" id="GO:0005654">
    <property type="term" value="C:nucleoplasm"/>
    <property type="evidence" value="ECO:0007669"/>
    <property type="project" value="TreeGrafter"/>
</dbReference>
<accession>A0A835CZJ3</accession>
<dbReference type="OrthoDB" id="2339771at2759"/>
<sequence>MVGTRKRFNRFLECLNLSNPLILENIIEFFGYNAKRKLSDMLGSQWSKEELEHFYEAYRKYGKDWKKVAGIVRSRSTEMVEALYNMNRAYLSLPEGTASVVGLIAMMTDHYNVLEESDSERESNDGLGISRKPQKRGQGKFQLNNSKGLGGHFPDLLQSHSVASSYGCLSLLEKWHSGGTQPRAVGKRTPRFPVSYSNDKYDRETFVSLNKQGPTSEVDAIDNEVAHVVALALAEASHRGGYPQLSQSPNRRTEHMKPSTIQNERMHAQSEMTGVKLFGASINIDYPEGSLGSMEAENGDYSRDRNCLMDTEGAVSFEVQWKVKKFHKKKPKVKDIENRDFDDVKEGCSGTEAGLNLSAARGKIETEVTDSKFDLSSPHPRKRSKKLFFGDESSALDALQTLADISLMMPASTIESEPFVQLKEEERTFDIVDRSSVREAMFANHQRDKPKISGTEERGNQSSVAVKALKNSELGRNSSIDVSALSEAKQRINQSTNKMQKRKFKSLASKLQIPKAKTHSNSHLSEPQKTEASAEEGNNYISKGTYTSQIAPLPEQGKSVSPPEHSSSSTDQRRAGNNLAVSTLQVSTVNQVNLPTKLRNRRKMVLQKPLIRKELSPDNLEKLSYVLSSYLVRRWCYFEWFYSAIDYPWFAKREFVEYLNHVGLGHVPRLTRVEWGVIRSSLGKPRRLSEKFLHEEKEKLNQYRESVRTHYTELRAGIRDGLPTDLARPLSVGQRVIALHPKTREIHDGSILTVDCNCFKVQFDRSELGVEFVRDIDCMPLNPLENMPEALKRENVAVGKFCENFNEPKVDGQSKSWKTRGYMKVVPSENLENVDGPTHISLLTYPMNTSLKQAKEDTIRTISRAKAATSEVVNEQQAAYTQPCTFTQIQAREADIRALCDLTRALDKQVIALSTYICIILDVYTL</sequence>
<dbReference type="GO" id="GO:0006357">
    <property type="term" value="P:regulation of transcription by RNA polymerase II"/>
    <property type="evidence" value="ECO:0007669"/>
    <property type="project" value="TreeGrafter"/>
</dbReference>
<dbReference type="OMA" id="MVMDIDI"/>
<dbReference type="PANTHER" id="PTHR21689">
    <property type="entry name" value="LIN-9"/>
    <property type="match status" value="1"/>
</dbReference>
<dbReference type="Pfam" id="PF00249">
    <property type="entry name" value="Myb_DNA-binding"/>
    <property type="match status" value="1"/>
</dbReference>
<dbReference type="AlphaFoldDB" id="A0A835CZJ3"/>
<feature type="domain" description="SANT" evidence="4">
    <location>
        <begin position="41"/>
        <end position="78"/>
    </location>
</feature>
<evidence type="ECO:0000313" key="5">
    <source>
        <dbReference type="EMBL" id="KAF8369540.1"/>
    </source>
</evidence>
<dbReference type="SMART" id="SM01135">
    <property type="entry name" value="DIRP"/>
    <property type="match status" value="1"/>
</dbReference>
<evidence type="ECO:0000313" key="6">
    <source>
        <dbReference type="Proteomes" id="UP000655225"/>
    </source>
</evidence>
<evidence type="ECO:0000259" key="4">
    <source>
        <dbReference type="PROSITE" id="PS51293"/>
    </source>
</evidence>
<comment type="subcellular location">
    <subcellularLocation>
        <location evidence="1">Nucleus</location>
    </subcellularLocation>
</comment>
<name>A0A835CZJ3_TETSI</name>
<dbReference type="PROSITE" id="PS51293">
    <property type="entry name" value="SANT"/>
    <property type="match status" value="1"/>
</dbReference>
<dbReference type="GO" id="GO:0017053">
    <property type="term" value="C:transcription repressor complex"/>
    <property type="evidence" value="ECO:0007669"/>
    <property type="project" value="InterPro"/>
</dbReference>
<reference evidence="5 6" key="1">
    <citation type="submission" date="2020-04" db="EMBL/GenBank/DDBJ databases">
        <title>Plant Genome Project.</title>
        <authorList>
            <person name="Zhang R.-G."/>
        </authorList>
    </citation>
    <scope>NUCLEOTIDE SEQUENCE [LARGE SCALE GENOMIC DNA]</scope>
    <source>
        <strain evidence="5">YNK0</strain>
        <tissue evidence="5">Leaf</tissue>
    </source>
</reference>
<keyword evidence="2" id="KW-0539">Nucleus</keyword>
<dbReference type="InterPro" id="IPR010561">
    <property type="entry name" value="LIN-9/ALY1"/>
</dbReference>
<dbReference type="Proteomes" id="UP000655225">
    <property type="component" value="Unassembled WGS sequence"/>
</dbReference>
<feature type="region of interest" description="Disordered" evidence="3">
    <location>
        <begin position="115"/>
        <end position="141"/>
    </location>
</feature>
<dbReference type="InterPro" id="IPR017884">
    <property type="entry name" value="SANT_dom"/>
</dbReference>
<comment type="caution">
    <text evidence="5">The sequence shown here is derived from an EMBL/GenBank/DDBJ whole genome shotgun (WGS) entry which is preliminary data.</text>
</comment>
<feature type="region of interest" description="Disordered" evidence="3">
    <location>
        <begin position="552"/>
        <end position="575"/>
    </location>
</feature>
<dbReference type="GO" id="GO:0051726">
    <property type="term" value="P:regulation of cell cycle"/>
    <property type="evidence" value="ECO:0007669"/>
    <property type="project" value="TreeGrafter"/>
</dbReference>
<dbReference type="SMART" id="SM00717">
    <property type="entry name" value="SANT"/>
    <property type="match status" value="1"/>
</dbReference>
<dbReference type="CDD" id="cd00167">
    <property type="entry name" value="SANT"/>
    <property type="match status" value="1"/>
</dbReference>
<gene>
    <name evidence="5" type="ORF">HHK36_032442</name>
</gene>
<dbReference type="GO" id="GO:0006351">
    <property type="term" value="P:DNA-templated transcription"/>
    <property type="evidence" value="ECO:0007669"/>
    <property type="project" value="InterPro"/>
</dbReference>
<dbReference type="Pfam" id="PF06584">
    <property type="entry name" value="DIRP"/>
    <property type="match status" value="1"/>
</dbReference>
<dbReference type="Gene3D" id="1.20.58.1880">
    <property type="match status" value="1"/>
</dbReference>
<feature type="compositionally biased region" description="Low complexity" evidence="3">
    <location>
        <begin position="559"/>
        <end position="569"/>
    </location>
</feature>
<feature type="region of interest" description="Disordered" evidence="3">
    <location>
        <begin position="511"/>
        <end position="536"/>
    </location>
</feature>
<evidence type="ECO:0000256" key="3">
    <source>
        <dbReference type="SAM" id="MobiDB-lite"/>
    </source>
</evidence>
<dbReference type="GO" id="GO:0003677">
    <property type="term" value="F:DNA binding"/>
    <property type="evidence" value="ECO:0007669"/>
    <property type="project" value="TreeGrafter"/>
</dbReference>
<feature type="region of interest" description="Disordered" evidence="3">
    <location>
        <begin position="442"/>
        <end position="463"/>
    </location>
</feature>
<dbReference type="SUPFAM" id="SSF46689">
    <property type="entry name" value="Homeodomain-like"/>
    <property type="match status" value="1"/>
</dbReference>
<dbReference type="InterPro" id="IPR033471">
    <property type="entry name" value="DIRP"/>
</dbReference>
<dbReference type="InterPro" id="IPR009057">
    <property type="entry name" value="Homeodomain-like_sf"/>
</dbReference>
<evidence type="ECO:0000256" key="2">
    <source>
        <dbReference type="ARBA" id="ARBA00023242"/>
    </source>
</evidence>
<dbReference type="EMBL" id="JABCRI010000685">
    <property type="protein sequence ID" value="KAF8369540.1"/>
    <property type="molecule type" value="Genomic_DNA"/>
</dbReference>
<feature type="compositionally biased region" description="Basic and acidic residues" evidence="3">
    <location>
        <begin position="445"/>
        <end position="459"/>
    </location>
</feature>
<organism evidence="5 6">
    <name type="scientific">Tetracentron sinense</name>
    <name type="common">Spur-leaf</name>
    <dbReference type="NCBI Taxonomy" id="13715"/>
    <lineage>
        <taxon>Eukaryota</taxon>
        <taxon>Viridiplantae</taxon>
        <taxon>Streptophyta</taxon>
        <taxon>Embryophyta</taxon>
        <taxon>Tracheophyta</taxon>
        <taxon>Spermatophyta</taxon>
        <taxon>Magnoliopsida</taxon>
        <taxon>Trochodendrales</taxon>
        <taxon>Trochodendraceae</taxon>
        <taxon>Tetracentron</taxon>
    </lineage>
</organism>
<keyword evidence="6" id="KW-1185">Reference proteome</keyword>
<feature type="compositionally biased region" description="Polar residues" evidence="3">
    <location>
        <begin position="519"/>
        <end position="531"/>
    </location>
</feature>
<dbReference type="PANTHER" id="PTHR21689:SF2">
    <property type="entry name" value="PROTEIN LIN-9 HOMOLOG"/>
    <property type="match status" value="1"/>
</dbReference>
<proteinExistence type="predicted"/>
<dbReference type="InterPro" id="IPR001005">
    <property type="entry name" value="SANT/Myb"/>
</dbReference>
<protein>
    <recommendedName>
        <fullName evidence="4">SANT domain-containing protein</fullName>
    </recommendedName>
</protein>
<evidence type="ECO:0000256" key="1">
    <source>
        <dbReference type="ARBA" id="ARBA00004123"/>
    </source>
</evidence>